<dbReference type="InterPro" id="IPR017900">
    <property type="entry name" value="4Fe4S_Fe_S_CS"/>
</dbReference>
<protein>
    <submittedName>
        <fullName evidence="5">Cobyrinic acid ac-diamide synthase</fullName>
    </submittedName>
</protein>
<name>D7CK10_SYNLT</name>
<keyword evidence="2" id="KW-0408">Iron</keyword>
<dbReference type="Pfam" id="PF00037">
    <property type="entry name" value="Fer4"/>
    <property type="match status" value="2"/>
</dbReference>
<dbReference type="EMBL" id="CP002048">
    <property type="protein sequence ID" value="ADI01124.1"/>
    <property type="molecule type" value="Genomic_DNA"/>
</dbReference>
<dbReference type="PROSITE" id="PS51379">
    <property type="entry name" value="4FE4S_FER_2"/>
    <property type="match status" value="2"/>
</dbReference>
<dbReference type="GO" id="GO:0051536">
    <property type="term" value="F:iron-sulfur cluster binding"/>
    <property type="evidence" value="ECO:0007669"/>
    <property type="project" value="UniProtKB-KW"/>
</dbReference>
<keyword evidence="3" id="KW-0411">Iron-sulfur</keyword>
<dbReference type="InterPro" id="IPR002586">
    <property type="entry name" value="CobQ/CobB/MinD/ParA_Nub-bd_dom"/>
</dbReference>
<evidence type="ECO:0000256" key="2">
    <source>
        <dbReference type="ARBA" id="ARBA00023004"/>
    </source>
</evidence>
<keyword evidence="1" id="KW-0479">Metal-binding</keyword>
<organism evidence="5 6">
    <name type="scientific">Syntrophothermus lipocalidus (strain DSM 12680 / TGB-C1)</name>
    <dbReference type="NCBI Taxonomy" id="643648"/>
    <lineage>
        <taxon>Bacteria</taxon>
        <taxon>Bacillati</taxon>
        <taxon>Bacillota</taxon>
        <taxon>Clostridia</taxon>
        <taxon>Eubacteriales</taxon>
        <taxon>Syntrophomonadaceae</taxon>
        <taxon>Syntrophothermus</taxon>
    </lineage>
</organism>
<dbReference type="PROSITE" id="PS00198">
    <property type="entry name" value="4FE4S_FER_1"/>
    <property type="match status" value="1"/>
</dbReference>
<evidence type="ECO:0000259" key="4">
    <source>
        <dbReference type="PROSITE" id="PS51379"/>
    </source>
</evidence>
<reference evidence="5 6" key="2">
    <citation type="journal article" date="2010" name="Stand. Genomic Sci.">
        <title>Complete genome sequence of Syntrophothermus lipocalidus type strain (TGB-C1).</title>
        <authorList>
            <person name="Djao O.D."/>
            <person name="Zhang X."/>
            <person name="Lucas S."/>
            <person name="Lapidus A."/>
            <person name="Del Rio T.G."/>
            <person name="Nolan M."/>
            <person name="Tice H."/>
            <person name="Cheng J.F."/>
            <person name="Han C."/>
            <person name="Tapia R."/>
            <person name="Goodwin L."/>
            <person name="Pitluck S."/>
            <person name="Liolios K."/>
            <person name="Ivanova N."/>
            <person name="Mavromatis K."/>
            <person name="Mikhailova N."/>
            <person name="Ovchinnikova G."/>
            <person name="Pati A."/>
            <person name="Brambilla E."/>
            <person name="Chen A."/>
            <person name="Palaniappan K."/>
            <person name="Land M."/>
            <person name="Hauser L."/>
            <person name="Chang Y.J."/>
            <person name="Jeffries C.D."/>
            <person name="Rohde M."/>
            <person name="Sikorski J."/>
            <person name="Spring S."/>
            <person name="Goker M."/>
            <person name="Detter J.C."/>
            <person name="Woyke T."/>
            <person name="Bristow J."/>
            <person name="Eisen J.A."/>
            <person name="Markowitz V."/>
            <person name="Hugenholtz P."/>
            <person name="Kyrpides N.C."/>
            <person name="Klenk H.P."/>
        </authorList>
    </citation>
    <scope>NUCLEOTIDE SEQUENCE [LARGE SCALE GENOMIC DNA]</scope>
    <source>
        <strain evidence="6">DSM 12680 / TGB-C1</strain>
    </source>
</reference>
<feature type="domain" description="4Fe-4S ferredoxin-type" evidence="4">
    <location>
        <begin position="84"/>
        <end position="113"/>
    </location>
</feature>
<proteinExistence type="predicted"/>
<dbReference type="AlphaFoldDB" id="D7CK10"/>
<dbReference type="Gene3D" id="3.30.70.20">
    <property type="match status" value="1"/>
</dbReference>
<dbReference type="STRING" id="643648.Slip_0340"/>
<dbReference type="PANTHER" id="PTHR43534">
    <property type="entry name" value="MIND SUPERFAMILY P-LOOP ATPASE CONTAINING AN INSERTED FERREDOXIN DOMAIN"/>
    <property type="match status" value="1"/>
</dbReference>
<dbReference type="Gene3D" id="3.40.50.300">
    <property type="entry name" value="P-loop containing nucleotide triphosphate hydrolases"/>
    <property type="match status" value="1"/>
</dbReference>
<dbReference type="OrthoDB" id="9778602at2"/>
<feature type="domain" description="4Fe-4S ferredoxin-type" evidence="4">
    <location>
        <begin position="59"/>
        <end position="83"/>
    </location>
</feature>
<keyword evidence="6" id="KW-1185">Reference proteome</keyword>
<dbReference type="RefSeq" id="WP_013174526.1">
    <property type="nucleotide sequence ID" value="NC_014220.1"/>
</dbReference>
<dbReference type="InterPro" id="IPR017896">
    <property type="entry name" value="4Fe4S_Fe-S-bd"/>
</dbReference>
<evidence type="ECO:0000256" key="3">
    <source>
        <dbReference type="ARBA" id="ARBA00023014"/>
    </source>
</evidence>
<dbReference type="Pfam" id="PF01656">
    <property type="entry name" value="CbiA"/>
    <property type="match status" value="1"/>
</dbReference>
<reference evidence="6" key="1">
    <citation type="journal article" date="2010" name="Stand. Genomic Sci.">
        <title>Complete genome sequence of Syntrophothermus lipocalidus type strain (TGB-C1T).</title>
        <authorList>
            <consortium name="US DOE Joint Genome Institute (JGI-PGF)"/>
            <person name="Djao O."/>
            <person name="Zhang X."/>
            <person name="Lucas S."/>
            <person name="Lapidus A."/>
            <person name="Glavina Del Rio T."/>
            <person name="Nolan M."/>
            <person name="Tice H."/>
            <person name="Cheng J."/>
            <person name="Han C."/>
            <person name="Tapia R."/>
            <person name="Goodwin L."/>
            <person name="Pitluck S."/>
            <person name="Liolios K."/>
            <person name="Ivanova N."/>
            <person name="Mavromatis K."/>
            <person name="Mikhailova N."/>
            <person name="Ovchinnikova G."/>
            <person name="Pati A."/>
            <person name="Brambilla E."/>
            <person name="Chen A."/>
            <person name="Palaniappan K."/>
            <person name="Land M."/>
            <person name="Hauser L."/>
            <person name="Chang Y."/>
            <person name="Jeffries C."/>
            <person name="Rohde M."/>
            <person name="Sikorski J."/>
            <person name="Spring S."/>
            <person name="Goker M."/>
            <person name="Detter J."/>
            <person name="Woyke T."/>
            <person name="Bristow J."/>
            <person name="Eisen J."/>
            <person name="Markowitz V."/>
            <person name="Hugenholtz P."/>
            <person name="Kyrpides N."/>
            <person name="Klenk H."/>
        </authorList>
    </citation>
    <scope>NUCLEOTIDE SEQUENCE [LARGE SCALE GENOMIC DNA]</scope>
    <source>
        <strain evidence="6">DSM 12680 / TGB-C1</strain>
    </source>
</reference>
<accession>D7CK10</accession>
<dbReference type="eggNOG" id="COG1149">
    <property type="taxonomic scope" value="Bacteria"/>
</dbReference>
<evidence type="ECO:0000256" key="1">
    <source>
        <dbReference type="ARBA" id="ARBA00022723"/>
    </source>
</evidence>
<gene>
    <name evidence="5" type="ordered locus">Slip_0340</name>
</gene>
<dbReference type="PANTHER" id="PTHR43534:SF1">
    <property type="entry name" value="4FE-4S CLUSTER CONTAINING PARA FAMILY ATPASE PROTEIN"/>
    <property type="match status" value="1"/>
</dbReference>
<dbReference type="HOGENOM" id="CLU_067767_1_0_9"/>
<dbReference type="CDD" id="cd03110">
    <property type="entry name" value="SIMIBI_bact_arch"/>
    <property type="match status" value="1"/>
</dbReference>
<dbReference type="Proteomes" id="UP000000378">
    <property type="component" value="Chromosome"/>
</dbReference>
<dbReference type="GO" id="GO:0046872">
    <property type="term" value="F:metal ion binding"/>
    <property type="evidence" value="ECO:0007669"/>
    <property type="project" value="UniProtKB-KW"/>
</dbReference>
<evidence type="ECO:0000313" key="6">
    <source>
        <dbReference type="Proteomes" id="UP000000378"/>
    </source>
</evidence>
<dbReference type="SUPFAM" id="SSF52540">
    <property type="entry name" value="P-loop containing nucleoside triphosphate hydrolases"/>
    <property type="match status" value="1"/>
</dbReference>
<sequence length="285" mass="31366">MKELVIISGKGGTGKTCLSSSLAVLAGSSVICDCDVEAPNLHILLQPQPRESEAFSASRRAWLDPEKCVKCELCMEICRFGAISDYQVSDLDCEGCGFCSRICPVEAIRMEDRVSGEWYRSETVYGPMFHARLRAGQPNSGKLVALLRRKAKEAAKTNGRRYIITDGPPGTGCPAIAAITGCSLAAIVTEPTLSAIHDMQRVIELCEHFKVRFGVVINKCDLSPIKTQEIKEFCRDKGIAVWGSVPYREDFLHAIDCCLPPVSYSKDIAEIVKPIWKEMEVCLSE</sequence>
<dbReference type="InterPro" id="IPR027417">
    <property type="entry name" value="P-loop_NTPase"/>
</dbReference>
<dbReference type="KEGG" id="slp:Slip_0340"/>
<evidence type="ECO:0000313" key="5">
    <source>
        <dbReference type="EMBL" id="ADI01124.1"/>
    </source>
</evidence>